<evidence type="ECO:0000256" key="1">
    <source>
        <dbReference type="ARBA" id="ARBA00009600"/>
    </source>
</evidence>
<name>A0A521CDN2_SACCC</name>
<organism evidence="2 3">
    <name type="scientific">Saccharicrinis carchari</name>
    <dbReference type="NCBI Taxonomy" id="1168039"/>
    <lineage>
        <taxon>Bacteria</taxon>
        <taxon>Pseudomonadati</taxon>
        <taxon>Bacteroidota</taxon>
        <taxon>Bacteroidia</taxon>
        <taxon>Marinilabiliales</taxon>
        <taxon>Marinilabiliaceae</taxon>
        <taxon>Saccharicrinis</taxon>
    </lineage>
</organism>
<dbReference type="PANTHER" id="PTHR30327:SF1">
    <property type="entry name" value="UPF0301 PROTEIN YQGE"/>
    <property type="match status" value="1"/>
</dbReference>
<dbReference type="SUPFAM" id="SSF143456">
    <property type="entry name" value="VC0467-like"/>
    <property type="match status" value="1"/>
</dbReference>
<gene>
    <name evidence="2" type="ORF">SAMN06265379_10320</name>
</gene>
<dbReference type="Pfam" id="PF02622">
    <property type="entry name" value="DUF179"/>
    <property type="match status" value="1"/>
</dbReference>
<dbReference type="Gene3D" id="3.40.1740.10">
    <property type="entry name" value="VC0467-like"/>
    <property type="match status" value="1"/>
</dbReference>
<sequence>MKKLDFNIFKASLPKMAPAKGRILIADPFLRGPYFGRSIILLTEYSEQGAVGFVLNKTNNLYPDELIEELLSFKGELHIGGPVAADTLYFIHTLGDKVPGSLQITDNVWWGGDFEQLKRMLNNRKATYEQVKFFAGYSGWSPKQLEREIEENSWVVTQIDDQMIMSNNMDNIWKESLESLGDVYKSWSGFPEDPSFN</sequence>
<dbReference type="Proteomes" id="UP000319040">
    <property type="component" value="Unassembled WGS sequence"/>
</dbReference>
<dbReference type="InterPro" id="IPR003774">
    <property type="entry name" value="AlgH-like"/>
</dbReference>
<dbReference type="RefSeq" id="WP_142532748.1">
    <property type="nucleotide sequence ID" value="NZ_FXTB01000003.1"/>
</dbReference>
<dbReference type="GO" id="GO:0005829">
    <property type="term" value="C:cytosol"/>
    <property type="evidence" value="ECO:0007669"/>
    <property type="project" value="TreeGrafter"/>
</dbReference>
<protein>
    <submittedName>
        <fullName evidence="2">Putative transcriptional regulator</fullName>
    </submittedName>
</protein>
<comment type="similarity">
    <text evidence="1">Belongs to the UPF0301 (AlgH) family.</text>
</comment>
<keyword evidence="3" id="KW-1185">Reference proteome</keyword>
<dbReference type="AlphaFoldDB" id="A0A521CDN2"/>
<dbReference type="OrthoDB" id="9807486at2"/>
<dbReference type="PANTHER" id="PTHR30327">
    <property type="entry name" value="UNCHARACTERIZED PROTEIN YQGE"/>
    <property type="match status" value="1"/>
</dbReference>
<evidence type="ECO:0000313" key="3">
    <source>
        <dbReference type="Proteomes" id="UP000319040"/>
    </source>
</evidence>
<proteinExistence type="inferred from homology"/>
<evidence type="ECO:0000313" key="2">
    <source>
        <dbReference type="EMBL" id="SMO57544.1"/>
    </source>
</evidence>
<dbReference type="EMBL" id="FXTB01000003">
    <property type="protein sequence ID" value="SMO57544.1"/>
    <property type="molecule type" value="Genomic_DNA"/>
</dbReference>
<accession>A0A521CDN2</accession>
<reference evidence="2 3" key="1">
    <citation type="submission" date="2017-05" db="EMBL/GenBank/DDBJ databases">
        <authorList>
            <person name="Varghese N."/>
            <person name="Submissions S."/>
        </authorList>
    </citation>
    <scope>NUCLEOTIDE SEQUENCE [LARGE SCALE GENOMIC DNA]</scope>
    <source>
        <strain evidence="2 3">DSM 27040</strain>
    </source>
</reference>